<protein>
    <recommendedName>
        <fullName evidence="5">Glucosamine-6-phosphate deaminase</fullName>
        <ecNumber evidence="5">3.5.99.6</ecNumber>
    </recommendedName>
</protein>
<keyword evidence="9" id="KW-1185">Reference proteome</keyword>
<proteinExistence type="inferred from homology"/>
<dbReference type="Pfam" id="PF01182">
    <property type="entry name" value="Glucosamine_iso"/>
    <property type="match status" value="1"/>
</dbReference>
<dbReference type="FunFam" id="3.20.20.140:FF:000004">
    <property type="entry name" value="N-acetylglucosamine-6-phosphate deacetylase"/>
    <property type="match status" value="1"/>
</dbReference>
<dbReference type="GO" id="GO:0004342">
    <property type="term" value="F:glucosamine-6-phosphate deaminase activity"/>
    <property type="evidence" value="ECO:0007669"/>
    <property type="project" value="UniProtKB-UniRule"/>
</dbReference>
<dbReference type="EMBL" id="FOKY01000002">
    <property type="protein sequence ID" value="SFB75029.1"/>
    <property type="molecule type" value="Genomic_DNA"/>
</dbReference>
<gene>
    <name evidence="8" type="ORF">SAMN02745150_00599</name>
</gene>
<evidence type="ECO:0000259" key="6">
    <source>
        <dbReference type="Pfam" id="PF01182"/>
    </source>
</evidence>
<dbReference type="Gene3D" id="3.40.50.1360">
    <property type="match status" value="1"/>
</dbReference>
<dbReference type="OrthoDB" id="9776488at2"/>
<dbReference type="SUPFAM" id="SSF100950">
    <property type="entry name" value="NagB/RpiA/CoA transferase-like"/>
    <property type="match status" value="1"/>
</dbReference>
<dbReference type="InterPro" id="IPR006148">
    <property type="entry name" value="Glc/Gal-6P_isomerase"/>
</dbReference>
<evidence type="ECO:0000313" key="9">
    <source>
        <dbReference type="Proteomes" id="UP000240042"/>
    </source>
</evidence>
<dbReference type="STRING" id="34097.SAMN02745150_00599"/>
<dbReference type="GO" id="GO:0005975">
    <property type="term" value="P:carbohydrate metabolic process"/>
    <property type="evidence" value="ECO:0007669"/>
    <property type="project" value="InterPro"/>
</dbReference>
<dbReference type="GO" id="GO:0046872">
    <property type="term" value="F:metal ion binding"/>
    <property type="evidence" value="ECO:0007669"/>
    <property type="project" value="UniProtKB-KW"/>
</dbReference>
<dbReference type="InterPro" id="IPR037171">
    <property type="entry name" value="NagB/RpiA_transferase-like"/>
</dbReference>
<organism evidence="8 9">
    <name type="scientific">Brevinema andersonii</name>
    <dbReference type="NCBI Taxonomy" id="34097"/>
    <lineage>
        <taxon>Bacteria</taxon>
        <taxon>Pseudomonadati</taxon>
        <taxon>Spirochaetota</taxon>
        <taxon>Spirochaetia</taxon>
        <taxon>Brevinematales</taxon>
        <taxon>Brevinemataceae</taxon>
        <taxon>Brevinema</taxon>
    </lineage>
</organism>
<evidence type="ECO:0000259" key="7">
    <source>
        <dbReference type="Pfam" id="PF01979"/>
    </source>
</evidence>
<evidence type="ECO:0000256" key="3">
    <source>
        <dbReference type="ARBA" id="ARBA00022801"/>
    </source>
</evidence>
<dbReference type="Pfam" id="PF01979">
    <property type="entry name" value="Amidohydro_1"/>
    <property type="match status" value="1"/>
</dbReference>
<dbReference type="InterPro" id="IPR004547">
    <property type="entry name" value="Glucosamine6P_isomerase"/>
</dbReference>
<dbReference type="Gene3D" id="3.20.20.140">
    <property type="entry name" value="Metal-dependent hydrolases"/>
    <property type="match status" value="1"/>
</dbReference>
<evidence type="ECO:0000256" key="2">
    <source>
        <dbReference type="ARBA" id="ARBA00022723"/>
    </source>
</evidence>
<dbReference type="Gene3D" id="2.30.40.10">
    <property type="entry name" value="Urease, subunit C, domain 1"/>
    <property type="match status" value="1"/>
</dbReference>
<evidence type="ECO:0000256" key="1">
    <source>
        <dbReference type="ARBA" id="ARBA00010716"/>
    </source>
</evidence>
<dbReference type="PANTHER" id="PTHR11113">
    <property type="entry name" value="N-ACETYLGLUCOSAMINE-6-PHOSPHATE DEACETYLASE"/>
    <property type="match status" value="1"/>
</dbReference>
<dbReference type="SUPFAM" id="SSF51338">
    <property type="entry name" value="Composite domain of metallo-dependent hydrolases"/>
    <property type="match status" value="1"/>
</dbReference>
<keyword evidence="3" id="KW-0378">Hydrolase</keyword>
<evidence type="ECO:0000313" key="8">
    <source>
        <dbReference type="EMBL" id="SFB75029.1"/>
    </source>
</evidence>
<dbReference type="NCBIfam" id="TIGR00502">
    <property type="entry name" value="nagB"/>
    <property type="match status" value="1"/>
</dbReference>
<sequence>MRLIITKEQTGDWSAYYIAKTILEFKPSAENPFTLGIPGGLTPLPMYQRLISFYKDGVIDFEHVHFFSTGDYIGLPEDSAYSFSRFIHEHFFQYLDIPPSRLHFLNGSAKDLKQEALNYEKLIQSFGGIRLWVCGLGDDAHVAFNEPGSSLQSRTRDKELTFETRVANAKFFNGDIDQVPFSAMTIGLGTLLDAQEIIVLAQGHAKAQALALGIEGGVNHMYPVSALQLHPKMTFVADEEAVSELRVRTYRYHKEVEKRSLHPKILIKGLYKAYYALTNARIFNGEKFIENACIIIENDTIKSVEKNLPLDTVITKIDMQGRILTPGYIDLQLNGCGGADVNDDISLDTLKVMYQTCLKHGVTNMAPTLITTSDERMLEAIDLINYLKKPELLGIIAWHFEGPYLSPIKKGVHEQKYIRKPSQEMLDRIIQAGTARKIVTLAPEENTGEDIKKLADAGIIVSMGHTNGTYEEINQKIPFGITMVTHLYNAMRPFDSREPGALGAVLDSKTMYAGIIADGVHCNYASVDIAYKTLGERLFLVSDAVLPAGTDMEFFTFAGRTIAHRDGKCFAEDGTLSGAATMLDQCVRNVVNRVGIPMEHALKMASAIPAKAINLDHQYGYIKPSYKANITVLDDDLFVKGVIENGRYLSMEE</sequence>
<evidence type="ECO:0000256" key="4">
    <source>
        <dbReference type="ARBA" id="ARBA00023277"/>
    </source>
</evidence>
<feature type="domain" description="Glucosamine/galactosamine-6-phosphate isomerase" evidence="6">
    <location>
        <begin position="28"/>
        <end position="228"/>
    </location>
</feature>
<feature type="domain" description="Amidohydrolase-related" evidence="7">
    <location>
        <begin position="323"/>
        <end position="641"/>
    </location>
</feature>
<dbReference type="GO" id="GO:0008448">
    <property type="term" value="F:N-acetylglucosamine-6-phosphate deacetylase activity"/>
    <property type="evidence" value="ECO:0007669"/>
    <property type="project" value="InterPro"/>
</dbReference>
<dbReference type="NCBIfam" id="TIGR00221">
    <property type="entry name" value="nagA"/>
    <property type="match status" value="1"/>
</dbReference>
<dbReference type="InterPro" id="IPR011059">
    <property type="entry name" value="Metal-dep_hydrolase_composite"/>
</dbReference>
<name>A0A1I1DJ80_BREAD</name>
<keyword evidence="2" id="KW-0479">Metal-binding</keyword>
<dbReference type="CDD" id="cd01399">
    <property type="entry name" value="GlcN6P_deaminase"/>
    <property type="match status" value="1"/>
</dbReference>
<reference evidence="9" key="1">
    <citation type="submission" date="2016-10" db="EMBL/GenBank/DDBJ databases">
        <authorList>
            <person name="Varghese N."/>
            <person name="Submissions S."/>
        </authorList>
    </citation>
    <scope>NUCLEOTIDE SEQUENCE [LARGE SCALE GENOMIC DNA]</scope>
    <source>
        <strain evidence="9">ATCC 43811</strain>
    </source>
</reference>
<dbReference type="Proteomes" id="UP000240042">
    <property type="component" value="Unassembled WGS sequence"/>
</dbReference>
<accession>A0A1I1DJ80</accession>
<dbReference type="AlphaFoldDB" id="A0A1I1DJ80"/>
<comment type="similarity">
    <text evidence="1">Belongs to the metallo-dependent hydrolases superfamily. NagA family.</text>
</comment>
<dbReference type="CDD" id="cd00854">
    <property type="entry name" value="NagA"/>
    <property type="match status" value="1"/>
</dbReference>
<dbReference type="InterPro" id="IPR032466">
    <property type="entry name" value="Metal_Hydrolase"/>
</dbReference>
<dbReference type="SUPFAM" id="SSF51556">
    <property type="entry name" value="Metallo-dependent hydrolases"/>
    <property type="match status" value="1"/>
</dbReference>
<keyword evidence="4" id="KW-0119">Carbohydrate metabolism</keyword>
<dbReference type="GO" id="GO:0006046">
    <property type="term" value="P:N-acetylglucosamine catabolic process"/>
    <property type="evidence" value="ECO:0007669"/>
    <property type="project" value="UniProtKB-UniRule"/>
</dbReference>
<dbReference type="InterPro" id="IPR006680">
    <property type="entry name" value="Amidohydro-rel"/>
</dbReference>
<dbReference type="InterPro" id="IPR003764">
    <property type="entry name" value="GlcNAc_6-P_deAcase"/>
</dbReference>
<dbReference type="EC" id="3.5.99.6" evidence="5"/>
<dbReference type="RefSeq" id="WP_092318474.1">
    <property type="nucleotide sequence ID" value="NZ_FOKY01000002.1"/>
</dbReference>
<dbReference type="PANTHER" id="PTHR11113:SF14">
    <property type="entry name" value="N-ACETYLGLUCOSAMINE-6-PHOSPHATE DEACETYLASE"/>
    <property type="match status" value="1"/>
</dbReference>
<evidence type="ECO:0000256" key="5">
    <source>
        <dbReference type="NCBIfam" id="TIGR00502"/>
    </source>
</evidence>